<dbReference type="Proteomes" id="UP000247647">
    <property type="component" value="Unassembled WGS sequence"/>
</dbReference>
<dbReference type="RefSeq" id="XP_025476663.1">
    <property type="nucleotide sequence ID" value="XM_025624894.1"/>
</dbReference>
<dbReference type="GO" id="GO:0009898">
    <property type="term" value="C:cytoplasmic side of plasma membrane"/>
    <property type="evidence" value="ECO:0007669"/>
    <property type="project" value="TreeGrafter"/>
</dbReference>
<accession>A0A318YA18</accession>
<dbReference type="Pfam" id="PF03357">
    <property type="entry name" value="Snf7"/>
    <property type="match status" value="1"/>
</dbReference>
<dbReference type="PANTHER" id="PTHR22761">
    <property type="entry name" value="CHARGED MULTIVESICULAR BODY PROTEIN"/>
    <property type="match status" value="1"/>
</dbReference>
<dbReference type="GO" id="GO:0006900">
    <property type="term" value="P:vesicle budding from membrane"/>
    <property type="evidence" value="ECO:0007669"/>
    <property type="project" value="TreeGrafter"/>
</dbReference>
<feature type="region of interest" description="Disordered" evidence="2">
    <location>
        <begin position="400"/>
        <end position="464"/>
    </location>
</feature>
<dbReference type="EMBL" id="KZ821474">
    <property type="protein sequence ID" value="PYH31185.1"/>
    <property type="molecule type" value="Genomic_DNA"/>
</dbReference>
<gene>
    <name evidence="3" type="ORF">BO87DRAFT_389383</name>
</gene>
<dbReference type="OrthoDB" id="10250120at2759"/>
<keyword evidence="4" id="KW-1185">Reference proteome</keyword>
<reference evidence="3" key="1">
    <citation type="submission" date="2016-12" db="EMBL/GenBank/DDBJ databases">
        <title>The genomes of Aspergillus section Nigri reveals drivers in fungal speciation.</title>
        <authorList>
            <consortium name="DOE Joint Genome Institute"/>
            <person name="Vesth T.C."/>
            <person name="Nybo J."/>
            <person name="Theobald S."/>
            <person name="Brandl J."/>
            <person name="Frisvad J.C."/>
            <person name="Nielsen K.F."/>
            <person name="Lyhne E.K."/>
            <person name="Kogle M.E."/>
            <person name="Kuo A."/>
            <person name="Riley R."/>
            <person name="Clum A."/>
            <person name="Nolan M."/>
            <person name="Lipzen A."/>
            <person name="Salamov A."/>
            <person name="Henrissat B."/>
            <person name="Wiebenga A."/>
            <person name="De Vries R.P."/>
            <person name="Grigoriev I.V."/>
            <person name="Mortensen U.H."/>
            <person name="Andersen M.R."/>
            <person name="Baker S.E."/>
        </authorList>
    </citation>
    <scope>NUCLEOTIDE SEQUENCE [LARGE SCALE GENOMIC DNA]</scope>
    <source>
        <strain evidence="3">CBS 115656</strain>
    </source>
</reference>
<dbReference type="AlphaFoldDB" id="A0A318YA18"/>
<dbReference type="GO" id="GO:0032511">
    <property type="term" value="P:late endosome to vacuole transport via multivesicular body sorting pathway"/>
    <property type="evidence" value="ECO:0007669"/>
    <property type="project" value="TreeGrafter"/>
</dbReference>
<dbReference type="GO" id="GO:0000815">
    <property type="term" value="C:ESCRT III complex"/>
    <property type="evidence" value="ECO:0007669"/>
    <property type="project" value="TreeGrafter"/>
</dbReference>
<protein>
    <submittedName>
        <fullName evidence="3">SNF7 family protein</fullName>
    </submittedName>
</protein>
<evidence type="ECO:0000313" key="4">
    <source>
        <dbReference type="Proteomes" id="UP000247647"/>
    </source>
</evidence>
<evidence type="ECO:0000256" key="1">
    <source>
        <dbReference type="SAM" id="Coils"/>
    </source>
</evidence>
<keyword evidence="1" id="KW-0175">Coiled coil</keyword>
<dbReference type="PANTHER" id="PTHR22761:SF18">
    <property type="entry name" value="SORTING PROTEIN SNF7 FAMILY PROTEIN, PUTATIVE (AFU_ORTHOLOGUE AFUA_2G16692)-RELATED"/>
    <property type="match status" value="1"/>
</dbReference>
<sequence length="464" mass="51621">MTTLLQYILSQDSFRKNRLPSLYSDFPIHRKTNPEGYTTNIAAWEHALTSAAKHGYIAPHGPATKGKANHLILRADESLLRDLEIPECGRPVALGAVFDEATRNRTMVPLHLYRTNPASLRKPQWGIDTSVLSPWAVMSWGMKQLKGVVIGGEEATPRLQPQELVLVENLKEAADRVVKDATANSPSKTDLVYSKESFVNEFAGVLDEGSRLSDADMDVLLLYMSRDSGAIAYDGKTIKFRTSDAPKDITEQDTAVASIKTLMATMAKQVENLENKITELNATAKMALQNKNRVSALSAVRSKKLAEHNLKQRLDTLMQLEEVYSKIEQATDQVQFVKVMEASTGALRGLHAQIGGAERVEDVVEELREEMSKVDEVGNIMNEAGPQIDETEIDDELQELENKEREEMEEKEAEETRKKLAELDSLQQGAQEAARRTAAERAVESELEDRLSRMSVEEGPNTTA</sequence>
<dbReference type="GeneID" id="37127350"/>
<organism evidence="3 4">
    <name type="scientific">Aspergillus neoniger (strain CBS 115656)</name>
    <dbReference type="NCBI Taxonomy" id="1448310"/>
    <lineage>
        <taxon>Eukaryota</taxon>
        <taxon>Fungi</taxon>
        <taxon>Dikarya</taxon>
        <taxon>Ascomycota</taxon>
        <taxon>Pezizomycotina</taxon>
        <taxon>Eurotiomycetes</taxon>
        <taxon>Eurotiomycetidae</taxon>
        <taxon>Eurotiales</taxon>
        <taxon>Aspergillaceae</taxon>
        <taxon>Aspergillus</taxon>
        <taxon>Aspergillus subgen. Circumdati</taxon>
    </lineage>
</organism>
<proteinExistence type="predicted"/>
<feature type="compositionally biased region" description="Basic and acidic residues" evidence="2">
    <location>
        <begin position="433"/>
        <end position="456"/>
    </location>
</feature>
<name>A0A318YA18_ASPNB</name>
<evidence type="ECO:0000256" key="2">
    <source>
        <dbReference type="SAM" id="MobiDB-lite"/>
    </source>
</evidence>
<dbReference type="InterPro" id="IPR005024">
    <property type="entry name" value="Snf7_fam"/>
</dbReference>
<dbReference type="Gene3D" id="6.10.140.1230">
    <property type="match status" value="1"/>
</dbReference>
<feature type="compositionally biased region" description="Basic and acidic residues" evidence="2">
    <location>
        <begin position="400"/>
        <end position="422"/>
    </location>
</feature>
<feature type="coiled-coil region" evidence="1">
    <location>
        <begin position="256"/>
        <end position="290"/>
    </location>
</feature>
<evidence type="ECO:0000313" key="3">
    <source>
        <dbReference type="EMBL" id="PYH31185.1"/>
    </source>
</evidence>
<dbReference type="GO" id="GO:0005771">
    <property type="term" value="C:multivesicular body"/>
    <property type="evidence" value="ECO:0007669"/>
    <property type="project" value="TreeGrafter"/>
</dbReference>